<proteinExistence type="predicted"/>
<organism evidence="1 2">
    <name type="scientific">Aspergillus leporis</name>
    <dbReference type="NCBI Taxonomy" id="41062"/>
    <lineage>
        <taxon>Eukaryota</taxon>
        <taxon>Fungi</taxon>
        <taxon>Dikarya</taxon>
        <taxon>Ascomycota</taxon>
        <taxon>Pezizomycotina</taxon>
        <taxon>Eurotiomycetes</taxon>
        <taxon>Eurotiomycetidae</taxon>
        <taxon>Eurotiales</taxon>
        <taxon>Aspergillaceae</taxon>
        <taxon>Aspergillus</taxon>
        <taxon>Aspergillus subgen. Circumdati</taxon>
    </lineage>
</organism>
<name>A0A5N5WZV8_9EURO</name>
<dbReference type="OrthoDB" id="4438389at2759"/>
<dbReference type="Proteomes" id="UP000326565">
    <property type="component" value="Unassembled WGS sequence"/>
</dbReference>
<reference evidence="1 2" key="1">
    <citation type="submission" date="2019-04" db="EMBL/GenBank/DDBJ databases">
        <title>Friends and foes A comparative genomics study of 23 Aspergillus species from section Flavi.</title>
        <authorList>
            <consortium name="DOE Joint Genome Institute"/>
            <person name="Kjaerbolling I."/>
            <person name="Vesth T."/>
            <person name="Frisvad J.C."/>
            <person name="Nybo J.L."/>
            <person name="Theobald S."/>
            <person name="Kildgaard S."/>
            <person name="Isbrandt T."/>
            <person name="Kuo A."/>
            <person name="Sato A."/>
            <person name="Lyhne E.K."/>
            <person name="Kogle M.E."/>
            <person name="Wiebenga A."/>
            <person name="Kun R.S."/>
            <person name="Lubbers R.J."/>
            <person name="Makela M.R."/>
            <person name="Barry K."/>
            <person name="Chovatia M."/>
            <person name="Clum A."/>
            <person name="Daum C."/>
            <person name="Haridas S."/>
            <person name="He G."/>
            <person name="LaButti K."/>
            <person name="Lipzen A."/>
            <person name="Mondo S."/>
            <person name="Riley R."/>
            <person name="Salamov A."/>
            <person name="Simmons B.A."/>
            <person name="Magnuson J.K."/>
            <person name="Henrissat B."/>
            <person name="Mortensen U.H."/>
            <person name="Larsen T.O."/>
            <person name="Devries R.P."/>
            <person name="Grigoriev I.V."/>
            <person name="Machida M."/>
            <person name="Baker S.E."/>
            <person name="Andersen M.R."/>
        </authorList>
    </citation>
    <scope>NUCLEOTIDE SEQUENCE [LARGE SCALE GENOMIC DNA]</scope>
    <source>
        <strain evidence="1 2">CBS 151.66</strain>
    </source>
</reference>
<sequence length="176" mass="19805">MPESTDSDIDLRTAGIIVVTEHIQGRLITNVQRHLENNDVTQRRTRQIQLNWNEDCEAVMTYFDTIIKPFIPTLRDRPCFNRWFVQFHDRPNGPQIYKPRVEKGTYNVLIVIQPGAGLPLFCEGSHIEIVNGAMAPVTSIVEIPPREGAMVVFDATIGRQDTAVEGVGASCIVLVY</sequence>
<evidence type="ECO:0000313" key="1">
    <source>
        <dbReference type="EMBL" id="KAB8074041.1"/>
    </source>
</evidence>
<dbReference type="AlphaFoldDB" id="A0A5N5WZV8"/>
<accession>A0A5N5WZV8</accession>
<dbReference type="EMBL" id="ML732216">
    <property type="protein sequence ID" value="KAB8074041.1"/>
    <property type="molecule type" value="Genomic_DNA"/>
</dbReference>
<keyword evidence="2" id="KW-1185">Reference proteome</keyword>
<gene>
    <name evidence="1" type="ORF">BDV29DRAFT_127686</name>
</gene>
<protein>
    <submittedName>
        <fullName evidence="1">Uncharacterized protein</fullName>
    </submittedName>
</protein>
<evidence type="ECO:0000313" key="2">
    <source>
        <dbReference type="Proteomes" id="UP000326565"/>
    </source>
</evidence>